<dbReference type="InterPro" id="IPR015943">
    <property type="entry name" value="WD40/YVTN_repeat-like_dom_sf"/>
</dbReference>
<evidence type="ECO:0000313" key="12">
    <source>
        <dbReference type="Proteomes" id="UP000038040"/>
    </source>
</evidence>
<keyword evidence="13" id="KW-1185">Reference proteome</keyword>
<dbReference type="Proteomes" id="UP000274756">
    <property type="component" value="Unassembled WGS sequence"/>
</dbReference>
<evidence type="ECO:0000256" key="3">
    <source>
        <dbReference type="ARBA" id="ARBA00022574"/>
    </source>
</evidence>
<dbReference type="OrthoDB" id="2186662at2759"/>
<dbReference type="EMBL" id="UYYG01000116">
    <property type="protein sequence ID" value="VDN53266.1"/>
    <property type="molecule type" value="Genomic_DNA"/>
</dbReference>
<keyword evidence="7" id="KW-0966">Cell projection</keyword>
<dbReference type="Pfam" id="PF24762">
    <property type="entry name" value="TPR_IF140-IFT172"/>
    <property type="match status" value="1"/>
</dbReference>
<dbReference type="SUPFAM" id="SSF69322">
    <property type="entry name" value="Tricorn protease domain 2"/>
    <property type="match status" value="1"/>
</dbReference>
<dbReference type="Gene3D" id="1.25.40.470">
    <property type="match status" value="3"/>
</dbReference>
<dbReference type="Pfam" id="PF23387">
    <property type="entry name" value="TPR_IFT80_172"/>
    <property type="match status" value="1"/>
</dbReference>
<proteinExistence type="inferred from homology"/>
<evidence type="ECO:0000256" key="8">
    <source>
        <dbReference type="ARBA" id="ARBA00038130"/>
    </source>
</evidence>
<evidence type="ECO:0000313" key="11">
    <source>
        <dbReference type="EMBL" id="VDN53266.1"/>
    </source>
</evidence>
<organism evidence="12 14">
    <name type="scientific">Dracunculus medinensis</name>
    <name type="common">Guinea worm</name>
    <dbReference type="NCBI Taxonomy" id="318479"/>
    <lineage>
        <taxon>Eukaryota</taxon>
        <taxon>Metazoa</taxon>
        <taxon>Ecdysozoa</taxon>
        <taxon>Nematoda</taxon>
        <taxon>Chromadorea</taxon>
        <taxon>Rhabditida</taxon>
        <taxon>Spirurina</taxon>
        <taxon>Dracunculoidea</taxon>
        <taxon>Dracunculidae</taxon>
        <taxon>Dracunculus</taxon>
    </lineage>
</organism>
<evidence type="ECO:0000256" key="4">
    <source>
        <dbReference type="ARBA" id="ARBA00022737"/>
    </source>
</evidence>
<comment type="subcellular location">
    <subcellularLocation>
        <location evidence="1">Cell projection</location>
        <location evidence="1">Cilium</location>
    </subcellularLocation>
</comment>
<dbReference type="WBParaSite" id="DME_0000957201-mRNA-1">
    <property type="protein sequence ID" value="DME_0000957201-mRNA-1"/>
    <property type="gene ID" value="DME_0000957201"/>
</dbReference>
<feature type="domain" description="IF140/IFT172/WDR19 TPR" evidence="10">
    <location>
        <begin position="807"/>
        <end position="1008"/>
    </location>
</feature>
<evidence type="ECO:0000313" key="13">
    <source>
        <dbReference type="Proteomes" id="UP000274756"/>
    </source>
</evidence>
<dbReference type="SMART" id="SM00320">
    <property type="entry name" value="WD40"/>
    <property type="match status" value="7"/>
</dbReference>
<sequence length="1735" mass="198429">MRLKYHKTILEQQNGAAKIASIAWSPNGAKLAVGTHDRAILLFDEKGQRRDKFSTKPVDPKFGKKSYLIKNVIFSPDSIKLAVGQTDNIVFIYRLGEMWEEKKVICNKFLQSSSVTAMLWPNDERLIIGLADGKVRLASCRNNKCSTLYCTDVFVASIAAHPSSNSFISGHSDGSVLLYSLDKKTQCKIFTHPCSPFALAYSANGIIVAGCDRRVVSYKNDGKMLQQFDYTKQDDEKEFMVAVSDSFGQNIVIGSFDRIRLFTWNQRRGALDEGKPLELLHLYTISALAWGPDGSKIAVGTLCGSVVIIDCCLKRSYLKGRFEMTYIAPTNVLIRDLNDDHRINIQSKKGNSIEDIKIMGQNRYIVAYTPVSLIIADINTNRSSEIDWEGAGNEKFFFNDEDVCLIINAGEITIVEYGNNNVLGWVRTELVSSYLLSVRINKRNRKDSKQIKRIAYLLDINTISVVDLLADNQITQIAHPVAIDWLELNENALKLLFRDKQFRLILVDLETDKKLTLLNYCTYVQWVPKSDVIVAQFGDQLHIWYQTDNPDQVVIVQIKGDVETVMRDENRTEEANAKVAYELDQTVIEFASALENLEFSRAIDFLERRDDNFDDALWRQLASIALEQQKLFIAQRCFAALGDISRVKMLADTIRVAEQIISGNGKDNYKVRVNLTLMRKDFKNAERIYLEENHLSEAIEMYQKLHKWEQALELAKSHNYPNFNELKNQYYKYLFESGQDEKAAEISEQDGDCVTAIDLYLKANLGSHAARVLLSQEQLLSDEELVQKVAITLIRTNLFEKACFAGDLFEKTKDFERSLECYRKGKNYLKAIKLARINFPESVVDLEEEWGKSLMTEMNYDSAISHFLESGKNAEALDAAIHAKQWGKAAQIADILEDSNLSKQYYGKIAEHHASIGDFERAEMLYIEASMHREAIEMYNKAKRWSDSHRLALEFLGEEETSKIYGRLAEEMENSGRLKDAEQLYISTGQANKAIAMYKKVGRIDEMMNLVEKYHAEHIQETHKHLALDLEEKGDLKGAEEQYLLAGDWKSALNMYRTAEQWNEAYRLAKQEGGEAVQKQVVYLWAKSIGGDAAIKLLRKFNLLDDSIDFACDNGAFDFAFELCRLGLSARFPYVHLKFAEQLEEEGDLEKAEKHYIEANKPKEAVLMYVHCQDWDNAERIAKEHCEEALSDVFMGQARLAIENKDYSRAESYLLRANRADIILQCYKDLGMWHDALRIAKDYIPSNLAQSQEEYEEVLLKSGAKGVHSLIAQAKEFETQGEYQRAVQCYLKVKETSDADLIITALLKAADLTIKFLADEHFQIVSEITECLMKFKRFNEAAKIFIATNQLENAIKTLVLGKQWNKAKKIAEELLPEMTNFVDEKYKESLKLENRLSELIDVDAISAIDLLIERGQWQQALETAKKQNIMPLTEKYAALYAENLVAHHKYIEAIKTLEKYGISSNPNNFEMYRKLIIQIFNNREFDRSDAYEIWSSVRNMLLNLSCNLAADHEVTSDDKIIFERYLKAAHYSALRCALMQYNNDDMEQIIEQINISLLRYSDLVRADKLFYNAGIACRKKENRERLAFIFLNHYLDLCDAIEERDPSVVDTSLFEGTDIPQEISLPESLLLSNEEHEEVKEWILAISVEKDMDRTLPLDKNGNFESSLTGADGTTYPPCIISGYPVKKMKKFGLSPIVAEQDIWEKLVITQKTKPMENIGDVLQFVTRWTTITPS</sequence>
<comment type="similarity">
    <text evidence="8">Belongs to the IFT172 family.</text>
</comment>
<dbReference type="GO" id="GO:0036064">
    <property type="term" value="C:ciliary basal body"/>
    <property type="evidence" value="ECO:0007669"/>
    <property type="project" value="TreeGrafter"/>
</dbReference>
<evidence type="ECO:0000259" key="9">
    <source>
        <dbReference type="Pfam" id="PF23387"/>
    </source>
</evidence>
<dbReference type="GO" id="GO:0005930">
    <property type="term" value="C:axoneme"/>
    <property type="evidence" value="ECO:0007669"/>
    <property type="project" value="TreeGrafter"/>
</dbReference>
<evidence type="ECO:0000256" key="7">
    <source>
        <dbReference type="ARBA" id="ARBA00023273"/>
    </source>
</evidence>
<feature type="domain" description="IFT80/172/WDR35 TPR" evidence="9">
    <location>
        <begin position="617"/>
        <end position="745"/>
    </location>
</feature>
<keyword evidence="6" id="KW-0969">Cilium</keyword>
<name>A0A158Q6A7_DRAME</name>
<keyword evidence="5" id="KW-0802">TPR repeat</keyword>
<dbReference type="SUPFAM" id="SSF50978">
    <property type="entry name" value="WD40 repeat-like"/>
    <property type="match status" value="1"/>
</dbReference>
<evidence type="ECO:0000256" key="1">
    <source>
        <dbReference type="ARBA" id="ARBA00004138"/>
    </source>
</evidence>
<dbReference type="InterPro" id="IPR001680">
    <property type="entry name" value="WD40_rpt"/>
</dbReference>
<dbReference type="GO" id="GO:0042073">
    <property type="term" value="P:intraciliary transport"/>
    <property type="evidence" value="ECO:0007669"/>
    <property type="project" value="TreeGrafter"/>
</dbReference>
<accession>A0A158Q6A7</accession>
<dbReference type="AlphaFoldDB" id="A0A158Q6A7"/>
<evidence type="ECO:0000259" key="10">
    <source>
        <dbReference type="Pfam" id="PF24762"/>
    </source>
</evidence>
<reference evidence="11 13" key="2">
    <citation type="submission" date="2018-11" db="EMBL/GenBank/DDBJ databases">
        <authorList>
            <consortium name="Pathogen Informatics"/>
        </authorList>
    </citation>
    <scope>NUCLEOTIDE SEQUENCE [LARGE SCALE GENOMIC DNA]</scope>
</reference>
<dbReference type="STRING" id="318479.A0A158Q6A7"/>
<dbReference type="InterPro" id="IPR036322">
    <property type="entry name" value="WD40_repeat_dom_sf"/>
</dbReference>
<gene>
    <name evidence="11" type="ORF">DME_LOCUS3239</name>
</gene>
<dbReference type="GO" id="GO:0030992">
    <property type="term" value="C:intraciliary transport particle B"/>
    <property type="evidence" value="ECO:0007669"/>
    <property type="project" value="TreeGrafter"/>
</dbReference>
<dbReference type="Pfam" id="PF00400">
    <property type="entry name" value="WD40"/>
    <property type="match status" value="1"/>
</dbReference>
<keyword evidence="2" id="KW-0217">Developmental protein</keyword>
<keyword evidence="4" id="KW-0677">Repeat</keyword>
<evidence type="ECO:0000256" key="5">
    <source>
        <dbReference type="ARBA" id="ARBA00022803"/>
    </source>
</evidence>
<protein>
    <submittedName>
        <fullName evidence="14">WD_REPEATS_REGION domain-containing protein</fullName>
    </submittedName>
</protein>
<dbReference type="PANTHER" id="PTHR15722">
    <property type="entry name" value="IFT140/172-RELATED"/>
    <property type="match status" value="1"/>
</dbReference>
<dbReference type="Gene3D" id="2.130.10.10">
    <property type="entry name" value="YVTN repeat-like/Quinoprotein amine dehydrogenase"/>
    <property type="match status" value="2"/>
</dbReference>
<dbReference type="Proteomes" id="UP000038040">
    <property type="component" value="Unplaced"/>
</dbReference>
<reference evidence="14" key="1">
    <citation type="submission" date="2016-04" db="UniProtKB">
        <authorList>
            <consortium name="WormBaseParasite"/>
        </authorList>
    </citation>
    <scope>IDENTIFICATION</scope>
</reference>
<dbReference type="InterPro" id="IPR056157">
    <property type="entry name" value="TPR_IFT80_172_dom"/>
</dbReference>
<dbReference type="PANTHER" id="PTHR15722:SF2">
    <property type="entry name" value="INTRAFLAGELLAR TRANSPORT PROTEIN 172 HOMOLOG"/>
    <property type="match status" value="1"/>
</dbReference>
<evidence type="ECO:0000313" key="14">
    <source>
        <dbReference type="WBParaSite" id="DME_0000957201-mRNA-1"/>
    </source>
</evidence>
<evidence type="ECO:0000256" key="2">
    <source>
        <dbReference type="ARBA" id="ARBA00022473"/>
    </source>
</evidence>
<keyword evidence="3" id="KW-0853">WD repeat</keyword>
<dbReference type="InterPro" id="IPR056168">
    <property type="entry name" value="TPR_IF140/IFT172/WDR19"/>
</dbReference>
<evidence type="ECO:0000256" key="6">
    <source>
        <dbReference type="ARBA" id="ARBA00023069"/>
    </source>
</evidence>